<feature type="domain" description="HTH iclR-type" evidence="4">
    <location>
        <begin position="7"/>
        <end position="66"/>
    </location>
</feature>
<evidence type="ECO:0000313" key="6">
    <source>
        <dbReference type="EMBL" id="PBA25148.1"/>
    </source>
</evidence>
<dbReference type="InterPro" id="IPR014757">
    <property type="entry name" value="Tscrpt_reg_IclR_C"/>
</dbReference>
<proteinExistence type="predicted"/>
<sequence>MRQHSGIGVLDKAVGVLHTVAQSPCGLAELCERTELPRATAYRLAAALEVHRLLARGDDGRWRLGPAVTELAAHVNDPLLAAGSAVLPLLRETTGESVQLYRREGTDRVCVAALEPAAGLRDTVPVGARLPMTAGSGAKVLLAHSDAATQKAVLANAKFTERTLAEVRRRGWAQSVAEREPGVASVSAPVRDSRGAVIAAISVSGPIDRIGRRPGARWAADLVSAAEALTRRL</sequence>
<name>A0A2A2ZFD8_MYCAV</name>
<dbReference type="GO" id="GO:0003677">
    <property type="term" value="F:DNA binding"/>
    <property type="evidence" value="ECO:0007669"/>
    <property type="project" value="UniProtKB-KW"/>
</dbReference>
<dbReference type="InterPro" id="IPR029016">
    <property type="entry name" value="GAF-like_dom_sf"/>
</dbReference>
<keyword evidence="3" id="KW-0804">Transcription</keyword>
<accession>A0A2A2ZFD8</accession>
<dbReference type="Pfam" id="PF01614">
    <property type="entry name" value="IclR_C"/>
    <property type="match status" value="1"/>
</dbReference>
<organism evidence="6 7">
    <name type="scientific">Mycobacterium avium</name>
    <dbReference type="NCBI Taxonomy" id="1764"/>
    <lineage>
        <taxon>Bacteria</taxon>
        <taxon>Bacillati</taxon>
        <taxon>Actinomycetota</taxon>
        <taxon>Actinomycetes</taxon>
        <taxon>Mycobacteriales</taxon>
        <taxon>Mycobacteriaceae</taxon>
        <taxon>Mycobacterium</taxon>
        <taxon>Mycobacterium avium complex (MAC)</taxon>
    </lineage>
</organism>
<dbReference type="InterPro" id="IPR050707">
    <property type="entry name" value="HTH_MetabolicPath_Reg"/>
</dbReference>
<dbReference type="AlphaFoldDB" id="A0A2A2ZFD8"/>
<dbReference type="SUPFAM" id="SSF55781">
    <property type="entry name" value="GAF domain-like"/>
    <property type="match status" value="1"/>
</dbReference>
<dbReference type="InterPro" id="IPR036390">
    <property type="entry name" value="WH_DNA-bd_sf"/>
</dbReference>
<dbReference type="EMBL" id="NSFD01000047">
    <property type="protein sequence ID" value="PBA25148.1"/>
    <property type="molecule type" value="Genomic_DNA"/>
</dbReference>
<dbReference type="Pfam" id="PF09339">
    <property type="entry name" value="HTH_IclR"/>
    <property type="match status" value="1"/>
</dbReference>
<dbReference type="SMART" id="SM00346">
    <property type="entry name" value="HTH_ICLR"/>
    <property type="match status" value="1"/>
</dbReference>
<protein>
    <submittedName>
        <fullName evidence="6">IclR family transcriptional regulator</fullName>
    </submittedName>
</protein>
<evidence type="ECO:0000313" key="7">
    <source>
        <dbReference type="Proteomes" id="UP000217768"/>
    </source>
</evidence>
<dbReference type="PROSITE" id="PS51077">
    <property type="entry name" value="HTH_ICLR"/>
    <property type="match status" value="1"/>
</dbReference>
<dbReference type="RefSeq" id="WP_003875015.1">
    <property type="nucleotide sequence ID" value="NZ_CABMGM010000169.1"/>
</dbReference>
<evidence type="ECO:0000259" key="5">
    <source>
        <dbReference type="PROSITE" id="PS51078"/>
    </source>
</evidence>
<dbReference type="PANTHER" id="PTHR30136">
    <property type="entry name" value="HELIX-TURN-HELIX TRANSCRIPTIONAL REGULATOR, ICLR FAMILY"/>
    <property type="match status" value="1"/>
</dbReference>
<dbReference type="GeneID" id="75271239"/>
<dbReference type="InterPro" id="IPR005471">
    <property type="entry name" value="Tscrpt_reg_IclR_N"/>
</dbReference>
<dbReference type="Proteomes" id="UP000217768">
    <property type="component" value="Unassembled WGS sequence"/>
</dbReference>
<comment type="caution">
    <text evidence="6">The sequence shown here is derived from an EMBL/GenBank/DDBJ whole genome shotgun (WGS) entry which is preliminary data.</text>
</comment>
<dbReference type="PANTHER" id="PTHR30136:SF39">
    <property type="entry name" value="TRANSCRIPTIONAL REGULATORY PROTEIN"/>
    <property type="match status" value="1"/>
</dbReference>
<evidence type="ECO:0000259" key="4">
    <source>
        <dbReference type="PROSITE" id="PS51077"/>
    </source>
</evidence>
<dbReference type="PROSITE" id="PS51078">
    <property type="entry name" value="ICLR_ED"/>
    <property type="match status" value="1"/>
</dbReference>
<evidence type="ECO:0000256" key="1">
    <source>
        <dbReference type="ARBA" id="ARBA00023015"/>
    </source>
</evidence>
<dbReference type="SUPFAM" id="SSF46785">
    <property type="entry name" value="Winged helix' DNA-binding domain"/>
    <property type="match status" value="1"/>
</dbReference>
<keyword evidence="2" id="KW-0238">DNA-binding</keyword>
<dbReference type="GO" id="GO:0003700">
    <property type="term" value="F:DNA-binding transcription factor activity"/>
    <property type="evidence" value="ECO:0007669"/>
    <property type="project" value="TreeGrafter"/>
</dbReference>
<reference evidence="6 7" key="1">
    <citation type="submission" date="2017-08" db="EMBL/GenBank/DDBJ databases">
        <title>Phylogenetic analysis of Mycobacterium avium complex whole genomes.</title>
        <authorList>
            <person name="Caverly L.J."/>
            <person name="Spilker T."/>
            <person name="Lipuma J."/>
        </authorList>
    </citation>
    <scope>NUCLEOTIDE SEQUENCE [LARGE SCALE GENOMIC DNA]</scope>
    <source>
        <strain evidence="6 7">FLAC0165</strain>
    </source>
</reference>
<dbReference type="GO" id="GO:0045892">
    <property type="term" value="P:negative regulation of DNA-templated transcription"/>
    <property type="evidence" value="ECO:0007669"/>
    <property type="project" value="TreeGrafter"/>
</dbReference>
<evidence type="ECO:0000256" key="2">
    <source>
        <dbReference type="ARBA" id="ARBA00023125"/>
    </source>
</evidence>
<evidence type="ECO:0000256" key="3">
    <source>
        <dbReference type="ARBA" id="ARBA00023163"/>
    </source>
</evidence>
<dbReference type="InterPro" id="IPR036388">
    <property type="entry name" value="WH-like_DNA-bd_sf"/>
</dbReference>
<dbReference type="Gene3D" id="1.10.10.10">
    <property type="entry name" value="Winged helix-like DNA-binding domain superfamily/Winged helix DNA-binding domain"/>
    <property type="match status" value="1"/>
</dbReference>
<gene>
    <name evidence="6" type="ORF">CKJ66_18770</name>
</gene>
<dbReference type="Gene3D" id="3.30.450.40">
    <property type="match status" value="1"/>
</dbReference>
<feature type="domain" description="IclR-ED" evidence="5">
    <location>
        <begin position="67"/>
        <end position="233"/>
    </location>
</feature>
<keyword evidence="1" id="KW-0805">Transcription regulation</keyword>